<dbReference type="Gene3D" id="3.40.50.720">
    <property type="entry name" value="NAD(P)-binding Rossmann-like Domain"/>
    <property type="match status" value="1"/>
</dbReference>
<evidence type="ECO:0000256" key="2">
    <source>
        <dbReference type="ARBA" id="ARBA00023002"/>
    </source>
</evidence>
<organism evidence="3 4">
    <name type="scientific">Botryosphaeria dothidea</name>
    <dbReference type="NCBI Taxonomy" id="55169"/>
    <lineage>
        <taxon>Eukaryota</taxon>
        <taxon>Fungi</taxon>
        <taxon>Dikarya</taxon>
        <taxon>Ascomycota</taxon>
        <taxon>Pezizomycotina</taxon>
        <taxon>Dothideomycetes</taxon>
        <taxon>Dothideomycetes incertae sedis</taxon>
        <taxon>Botryosphaeriales</taxon>
        <taxon>Botryosphaeriaceae</taxon>
        <taxon>Botryosphaeria</taxon>
    </lineage>
</organism>
<dbReference type="InterPro" id="IPR002347">
    <property type="entry name" value="SDR_fam"/>
</dbReference>
<gene>
    <name evidence="3" type="ORF">GTA08_BOTSDO04285</name>
</gene>
<keyword evidence="2" id="KW-0560">Oxidoreductase</keyword>
<proteinExistence type="inferred from homology"/>
<dbReference type="AlphaFoldDB" id="A0A8H4IVY3"/>
<dbReference type="InterPro" id="IPR036291">
    <property type="entry name" value="NAD(P)-bd_dom_sf"/>
</dbReference>
<evidence type="ECO:0000313" key="4">
    <source>
        <dbReference type="Proteomes" id="UP000572817"/>
    </source>
</evidence>
<dbReference type="PANTHER" id="PTHR43180">
    <property type="entry name" value="3-OXOACYL-(ACYL-CARRIER-PROTEIN) REDUCTASE (AFU_ORTHOLOGUE AFUA_6G11210)"/>
    <property type="match status" value="1"/>
</dbReference>
<dbReference type="PRINTS" id="PR00081">
    <property type="entry name" value="GDHRDH"/>
</dbReference>
<evidence type="ECO:0000256" key="1">
    <source>
        <dbReference type="ARBA" id="ARBA00006484"/>
    </source>
</evidence>
<protein>
    <submittedName>
        <fullName evidence="3">Short-chain dehydrogenase reductase sdr protein</fullName>
    </submittedName>
</protein>
<comment type="caution">
    <text evidence="3">The sequence shown here is derived from an EMBL/GenBank/DDBJ whole genome shotgun (WGS) entry which is preliminary data.</text>
</comment>
<dbReference type="EMBL" id="WWBZ02000022">
    <property type="protein sequence ID" value="KAF4308511.1"/>
    <property type="molecule type" value="Genomic_DNA"/>
</dbReference>
<dbReference type="SUPFAM" id="SSF51735">
    <property type="entry name" value="NAD(P)-binding Rossmann-fold domains"/>
    <property type="match status" value="1"/>
</dbReference>
<dbReference type="Pfam" id="PF00106">
    <property type="entry name" value="adh_short"/>
    <property type="match status" value="1"/>
</dbReference>
<dbReference type="PANTHER" id="PTHR43180:SF11">
    <property type="entry name" value="NAD(P)-BINDING PROTEIN"/>
    <property type="match status" value="1"/>
</dbReference>
<dbReference type="OrthoDB" id="37659at2759"/>
<dbReference type="Proteomes" id="UP000572817">
    <property type="component" value="Unassembled WGS sequence"/>
</dbReference>
<keyword evidence="4" id="KW-1185">Reference proteome</keyword>
<reference evidence="3" key="1">
    <citation type="submission" date="2020-04" db="EMBL/GenBank/DDBJ databases">
        <title>Genome Assembly and Annotation of Botryosphaeria dothidea sdau 11-99, a Latent Pathogen of Apple Fruit Ring Rot in China.</title>
        <authorList>
            <person name="Yu C."/>
            <person name="Diao Y."/>
            <person name="Lu Q."/>
            <person name="Zhao J."/>
            <person name="Cui S."/>
            <person name="Peng C."/>
            <person name="He B."/>
            <person name="Liu H."/>
        </authorList>
    </citation>
    <scope>NUCLEOTIDE SEQUENCE [LARGE SCALE GENOMIC DNA]</scope>
    <source>
        <strain evidence="3">Sdau11-99</strain>
    </source>
</reference>
<sequence>MKAAVTIDESSFAPIKDKVVVVTGPDGDCKEYPPGENDLQHSWRWGILDLEISMIADRSTLRVGGSSGIGLATVNLLLSLGAFVVEGDINAPPTSSDRLIYQRTDVTDWTELSGLFKRAKTQYGRIDHVFANAGVSTRTTYTEENIDENGDLLEPPHHVVDVNLRAMLNTAALAVFYMKPERQQGGGSLTLTASIVSIQRFRAADYAVAKHGVLGLMRGLLPNLQRFEIPVRVNTINPSWTDTGLVPASVLEEVGVKAQLPEAVARSVALSMTDETRNGQAIYSVDGKFYEIEESVLLPAAAGIIGPDRPNEDTVLKMMLEKMGGEYHDRV</sequence>
<comment type="similarity">
    <text evidence="1">Belongs to the short-chain dehydrogenases/reductases (SDR) family.</text>
</comment>
<dbReference type="GO" id="GO:0016491">
    <property type="term" value="F:oxidoreductase activity"/>
    <property type="evidence" value="ECO:0007669"/>
    <property type="project" value="UniProtKB-KW"/>
</dbReference>
<name>A0A8H4IVY3_9PEZI</name>
<accession>A0A8H4IVY3</accession>
<evidence type="ECO:0000313" key="3">
    <source>
        <dbReference type="EMBL" id="KAF4308511.1"/>
    </source>
</evidence>